<organism evidence="1">
    <name type="scientific">bioreactor metagenome</name>
    <dbReference type="NCBI Taxonomy" id="1076179"/>
    <lineage>
        <taxon>unclassified sequences</taxon>
        <taxon>metagenomes</taxon>
        <taxon>ecological metagenomes</taxon>
    </lineage>
</organism>
<accession>A0A645BPS2</accession>
<name>A0A645BPS2_9ZZZZ</name>
<dbReference type="AlphaFoldDB" id="A0A645BPS2"/>
<evidence type="ECO:0000313" key="1">
    <source>
        <dbReference type="EMBL" id="MPM67429.1"/>
    </source>
</evidence>
<gene>
    <name evidence="1" type="ORF">SDC9_114351</name>
</gene>
<sequence>MPHNHDQFGTGDSGRVFKAAKDVVIDEIARHARHEEVADTPIEYDFRRNPGIKATHNGSEGKLAPGCLLYLGEKVPLFGLSAEKALVTLLEHLQCLAGCDGGLDFPGHCSAAVGVGRSGYCKKNRHGKP</sequence>
<reference evidence="1" key="1">
    <citation type="submission" date="2019-08" db="EMBL/GenBank/DDBJ databases">
        <authorList>
            <person name="Kucharzyk K."/>
            <person name="Murdoch R.W."/>
            <person name="Higgins S."/>
            <person name="Loffler F."/>
        </authorList>
    </citation>
    <scope>NUCLEOTIDE SEQUENCE</scope>
</reference>
<comment type="caution">
    <text evidence="1">The sequence shown here is derived from an EMBL/GenBank/DDBJ whole genome shotgun (WGS) entry which is preliminary data.</text>
</comment>
<proteinExistence type="predicted"/>
<protein>
    <submittedName>
        <fullName evidence="1">Uncharacterized protein</fullName>
    </submittedName>
</protein>
<dbReference type="EMBL" id="VSSQ01021686">
    <property type="protein sequence ID" value="MPM67429.1"/>
    <property type="molecule type" value="Genomic_DNA"/>
</dbReference>